<keyword evidence="3" id="KW-1185">Reference proteome</keyword>
<proteinExistence type="predicted"/>
<feature type="signal peptide" evidence="1">
    <location>
        <begin position="1"/>
        <end position="21"/>
    </location>
</feature>
<sequence length="55" mass="6384">MHLTIAHVILWVSNYISQALGSVPYMLSRSRSEGREIVVIEFDLKYAQRQGIYML</sequence>
<keyword evidence="1" id="KW-0732">Signal</keyword>
<evidence type="ECO:0000256" key="1">
    <source>
        <dbReference type="SAM" id="SignalP"/>
    </source>
</evidence>
<dbReference type="Gramene" id="PRQ52737">
    <property type="protein sequence ID" value="PRQ52737"/>
    <property type="gene ID" value="RchiOBHm_Chr2g0158701"/>
</dbReference>
<dbReference type="AlphaFoldDB" id="A0A2P6S232"/>
<reference evidence="2 3" key="1">
    <citation type="journal article" date="2018" name="Nat. Genet.">
        <title>The Rosa genome provides new insights in the design of modern roses.</title>
        <authorList>
            <person name="Bendahmane M."/>
        </authorList>
    </citation>
    <scope>NUCLEOTIDE SEQUENCE [LARGE SCALE GENOMIC DNA]</scope>
    <source>
        <strain evidence="3">cv. Old Blush</strain>
    </source>
</reference>
<dbReference type="EMBL" id="PDCK01000040">
    <property type="protein sequence ID" value="PRQ52737.1"/>
    <property type="molecule type" value="Genomic_DNA"/>
</dbReference>
<organism evidence="2 3">
    <name type="scientific">Rosa chinensis</name>
    <name type="common">China rose</name>
    <dbReference type="NCBI Taxonomy" id="74649"/>
    <lineage>
        <taxon>Eukaryota</taxon>
        <taxon>Viridiplantae</taxon>
        <taxon>Streptophyta</taxon>
        <taxon>Embryophyta</taxon>
        <taxon>Tracheophyta</taxon>
        <taxon>Spermatophyta</taxon>
        <taxon>Magnoliopsida</taxon>
        <taxon>eudicotyledons</taxon>
        <taxon>Gunneridae</taxon>
        <taxon>Pentapetalae</taxon>
        <taxon>rosids</taxon>
        <taxon>fabids</taxon>
        <taxon>Rosales</taxon>
        <taxon>Rosaceae</taxon>
        <taxon>Rosoideae</taxon>
        <taxon>Rosoideae incertae sedis</taxon>
        <taxon>Rosa</taxon>
    </lineage>
</organism>
<dbReference type="Proteomes" id="UP000238479">
    <property type="component" value="Chromosome 2"/>
</dbReference>
<gene>
    <name evidence="2" type="ORF">RchiOBHm_Chr2g0158701</name>
</gene>
<evidence type="ECO:0000313" key="3">
    <source>
        <dbReference type="Proteomes" id="UP000238479"/>
    </source>
</evidence>
<protein>
    <submittedName>
        <fullName evidence="2">Uncharacterized protein</fullName>
    </submittedName>
</protein>
<comment type="caution">
    <text evidence="2">The sequence shown here is derived from an EMBL/GenBank/DDBJ whole genome shotgun (WGS) entry which is preliminary data.</text>
</comment>
<name>A0A2P6S232_ROSCH</name>
<feature type="chain" id="PRO_5015183036" evidence="1">
    <location>
        <begin position="22"/>
        <end position="55"/>
    </location>
</feature>
<accession>A0A2P6S232</accession>
<evidence type="ECO:0000313" key="2">
    <source>
        <dbReference type="EMBL" id="PRQ52737.1"/>
    </source>
</evidence>